<keyword evidence="3" id="KW-1185">Reference proteome</keyword>
<gene>
    <name evidence="2" type="ORF">FB567DRAFT_515347</name>
</gene>
<dbReference type="InterPro" id="IPR038883">
    <property type="entry name" value="AN11006-like"/>
</dbReference>
<evidence type="ECO:0000256" key="1">
    <source>
        <dbReference type="SAM" id="MobiDB-lite"/>
    </source>
</evidence>
<reference evidence="2" key="1">
    <citation type="journal article" date="2021" name="Nat. Commun.">
        <title>Genetic determinants of endophytism in the Arabidopsis root mycobiome.</title>
        <authorList>
            <person name="Mesny F."/>
            <person name="Miyauchi S."/>
            <person name="Thiergart T."/>
            <person name="Pickel B."/>
            <person name="Atanasova L."/>
            <person name="Karlsson M."/>
            <person name="Huettel B."/>
            <person name="Barry K.W."/>
            <person name="Haridas S."/>
            <person name="Chen C."/>
            <person name="Bauer D."/>
            <person name="Andreopoulos W."/>
            <person name="Pangilinan J."/>
            <person name="LaButti K."/>
            <person name="Riley R."/>
            <person name="Lipzen A."/>
            <person name="Clum A."/>
            <person name="Drula E."/>
            <person name="Henrissat B."/>
            <person name="Kohler A."/>
            <person name="Grigoriev I.V."/>
            <person name="Martin F.M."/>
            <person name="Hacquard S."/>
        </authorList>
    </citation>
    <scope>NUCLEOTIDE SEQUENCE</scope>
    <source>
        <strain evidence="2">MPI-SDFR-AT-0120</strain>
    </source>
</reference>
<dbReference type="Proteomes" id="UP000813461">
    <property type="component" value="Unassembled WGS sequence"/>
</dbReference>
<protein>
    <recommendedName>
        <fullName evidence="4">F-box domain-containing protein</fullName>
    </recommendedName>
</protein>
<dbReference type="AlphaFoldDB" id="A0A8K0W470"/>
<evidence type="ECO:0000313" key="2">
    <source>
        <dbReference type="EMBL" id="KAH7093440.1"/>
    </source>
</evidence>
<name>A0A8K0W470_9PLEO</name>
<organism evidence="2 3">
    <name type="scientific">Paraphoma chrysanthemicola</name>
    <dbReference type="NCBI Taxonomy" id="798071"/>
    <lineage>
        <taxon>Eukaryota</taxon>
        <taxon>Fungi</taxon>
        <taxon>Dikarya</taxon>
        <taxon>Ascomycota</taxon>
        <taxon>Pezizomycotina</taxon>
        <taxon>Dothideomycetes</taxon>
        <taxon>Pleosporomycetidae</taxon>
        <taxon>Pleosporales</taxon>
        <taxon>Pleosporineae</taxon>
        <taxon>Phaeosphaeriaceae</taxon>
        <taxon>Paraphoma</taxon>
    </lineage>
</organism>
<dbReference type="PANTHER" id="PTHR42085">
    <property type="entry name" value="F-BOX DOMAIN-CONTAINING PROTEIN"/>
    <property type="match status" value="1"/>
</dbReference>
<dbReference type="EMBL" id="JAGMVJ010000002">
    <property type="protein sequence ID" value="KAH7093440.1"/>
    <property type="molecule type" value="Genomic_DNA"/>
</dbReference>
<feature type="compositionally biased region" description="Basic and acidic residues" evidence="1">
    <location>
        <begin position="276"/>
        <end position="292"/>
    </location>
</feature>
<dbReference type="OrthoDB" id="4133832at2759"/>
<comment type="caution">
    <text evidence="2">The sequence shown here is derived from an EMBL/GenBank/DDBJ whole genome shotgun (WGS) entry which is preliminary data.</text>
</comment>
<evidence type="ECO:0000313" key="3">
    <source>
        <dbReference type="Proteomes" id="UP000813461"/>
    </source>
</evidence>
<dbReference type="PANTHER" id="PTHR42085:SF1">
    <property type="entry name" value="F-BOX DOMAIN-CONTAINING PROTEIN"/>
    <property type="match status" value="1"/>
</dbReference>
<feature type="region of interest" description="Disordered" evidence="1">
    <location>
        <begin position="267"/>
        <end position="292"/>
    </location>
</feature>
<proteinExistence type="predicted"/>
<evidence type="ECO:0008006" key="4">
    <source>
        <dbReference type="Google" id="ProtNLM"/>
    </source>
</evidence>
<sequence>MPGINHESYVELPSLQWAATHPRKSQVSPFLTLPGELRNKIYQHCMETRTVSVRERTQHDCSEISMGDFKSLFQASRQLRVEFKPLYLENTVFEVSSPEACVKFAETYFPHSRPAVMEEYRGNMIIAVPRAKHGALRCRFDVGSILRRAAVAPRIGMRFELRGAAEWYQKAPIAQLNSFIDCIQDKAVPKWRELTTTLVFGVEFFADIDDRYIVSRINFFLKDFEEVKNHKDSFFQWWSSVSEPPNDILELLVSWGYAFDGRSVRPLESGSGGKSLDGERSKSKGAGGKESEVGDFGQYAEIVGSSGEFFNLRGLLPTLERGAYRWNA</sequence>
<accession>A0A8K0W470</accession>